<proteinExistence type="predicted"/>
<protein>
    <submittedName>
        <fullName evidence="1">Uncharacterized protein</fullName>
    </submittedName>
</protein>
<gene>
    <name evidence="1" type="primary">ORF10453</name>
</gene>
<sequence>IYCQFSEPALNKRSTKEMTSDAESIPTHVVMRDANSGSQPDVSLNDKRAVYGPSAARFRSAQGGVWWKYKSAADIGIY</sequence>
<evidence type="ECO:0000313" key="1">
    <source>
        <dbReference type="EMBL" id="CEK50332.1"/>
    </source>
</evidence>
<accession>A0A0B6Y225</accession>
<dbReference type="AlphaFoldDB" id="A0A0B6Y225"/>
<organism evidence="1">
    <name type="scientific">Arion vulgaris</name>
    <dbReference type="NCBI Taxonomy" id="1028688"/>
    <lineage>
        <taxon>Eukaryota</taxon>
        <taxon>Metazoa</taxon>
        <taxon>Spiralia</taxon>
        <taxon>Lophotrochozoa</taxon>
        <taxon>Mollusca</taxon>
        <taxon>Gastropoda</taxon>
        <taxon>Heterobranchia</taxon>
        <taxon>Euthyneura</taxon>
        <taxon>Panpulmonata</taxon>
        <taxon>Eupulmonata</taxon>
        <taxon>Stylommatophora</taxon>
        <taxon>Helicina</taxon>
        <taxon>Arionoidea</taxon>
        <taxon>Arionidae</taxon>
        <taxon>Arion</taxon>
    </lineage>
</organism>
<feature type="non-terminal residue" evidence="1">
    <location>
        <position position="78"/>
    </location>
</feature>
<feature type="non-terminal residue" evidence="1">
    <location>
        <position position="1"/>
    </location>
</feature>
<dbReference type="EMBL" id="HACG01003467">
    <property type="protein sequence ID" value="CEK50332.1"/>
    <property type="molecule type" value="Transcribed_RNA"/>
</dbReference>
<name>A0A0B6Y225_9EUPU</name>
<reference evidence="1" key="1">
    <citation type="submission" date="2014-12" db="EMBL/GenBank/DDBJ databases">
        <title>Insight into the proteome of Arion vulgaris.</title>
        <authorList>
            <person name="Aradska J."/>
            <person name="Bulat T."/>
            <person name="Smidak R."/>
            <person name="Sarate P."/>
            <person name="Gangsoo J."/>
            <person name="Sialana F."/>
            <person name="Bilban M."/>
            <person name="Lubec G."/>
        </authorList>
    </citation>
    <scope>NUCLEOTIDE SEQUENCE</scope>
    <source>
        <tissue evidence="1">Skin</tissue>
    </source>
</reference>